<evidence type="ECO:0000256" key="7">
    <source>
        <dbReference type="SAM" id="MobiDB-lite"/>
    </source>
</evidence>
<dbReference type="Pfam" id="PF01490">
    <property type="entry name" value="Aa_trans"/>
    <property type="match status" value="1"/>
</dbReference>
<keyword evidence="2" id="KW-0813">Transport</keyword>
<gene>
    <name evidence="10" type="ORF">VNO80_03495</name>
</gene>
<keyword evidence="5 8" id="KW-1133">Transmembrane helix</keyword>
<dbReference type="PANTHER" id="PTHR22950:SF701">
    <property type="entry name" value="AMINO ACID TRANSPORTER AVT1A-LIKE"/>
    <property type="match status" value="1"/>
</dbReference>
<evidence type="ECO:0000313" key="10">
    <source>
        <dbReference type="EMBL" id="KAK7378059.1"/>
    </source>
</evidence>
<dbReference type="EMBL" id="JAYMYR010000002">
    <property type="protein sequence ID" value="KAK7378059.1"/>
    <property type="molecule type" value="Genomic_DNA"/>
</dbReference>
<keyword evidence="6 8" id="KW-0472">Membrane</keyword>
<evidence type="ECO:0000256" key="3">
    <source>
        <dbReference type="ARBA" id="ARBA00022692"/>
    </source>
</evidence>
<evidence type="ECO:0000256" key="8">
    <source>
        <dbReference type="SAM" id="Phobius"/>
    </source>
</evidence>
<feature type="transmembrane region" description="Helical" evidence="8">
    <location>
        <begin position="294"/>
        <end position="314"/>
    </location>
</feature>
<evidence type="ECO:0000259" key="9">
    <source>
        <dbReference type="Pfam" id="PF01490"/>
    </source>
</evidence>
<dbReference type="InterPro" id="IPR013057">
    <property type="entry name" value="AA_transpt_TM"/>
</dbReference>
<evidence type="ECO:0000256" key="1">
    <source>
        <dbReference type="ARBA" id="ARBA00004141"/>
    </source>
</evidence>
<dbReference type="Gene3D" id="1.20.1740.10">
    <property type="entry name" value="Amino acid/polyamine transporter I"/>
    <property type="match status" value="1"/>
</dbReference>
<dbReference type="AlphaFoldDB" id="A0AAN9NRL1"/>
<evidence type="ECO:0000256" key="6">
    <source>
        <dbReference type="ARBA" id="ARBA00023136"/>
    </source>
</evidence>
<feature type="domain" description="Amino acid transporter transmembrane" evidence="9">
    <location>
        <begin position="150"/>
        <end position="425"/>
    </location>
</feature>
<evidence type="ECO:0000256" key="5">
    <source>
        <dbReference type="ARBA" id="ARBA00022989"/>
    </source>
</evidence>
<dbReference type="GO" id="GO:0005774">
    <property type="term" value="C:vacuolar membrane"/>
    <property type="evidence" value="ECO:0007669"/>
    <property type="project" value="TreeGrafter"/>
</dbReference>
<keyword evidence="4" id="KW-0029">Amino-acid transport</keyword>
<organism evidence="10 11">
    <name type="scientific">Phaseolus coccineus</name>
    <name type="common">Scarlet runner bean</name>
    <name type="synonym">Phaseolus multiflorus</name>
    <dbReference type="NCBI Taxonomy" id="3886"/>
    <lineage>
        <taxon>Eukaryota</taxon>
        <taxon>Viridiplantae</taxon>
        <taxon>Streptophyta</taxon>
        <taxon>Embryophyta</taxon>
        <taxon>Tracheophyta</taxon>
        <taxon>Spermatophyta</taxon>
        <taxon>Magnoliopsida</taxon>
        <taxon>eudicotyledons</taxon>
        <taxon>Gunneridae</taxon>
        <taxon>Pentapetalae</taxon>
        <taxon>rosids</taxon>
        <taxon>fabids</taxon>
        <taxon>Fabales</taxon>
        <taxon>Fabaceae</taxon>
        <taxon>Papilionoideae</taxon>
        <taxon>50 kb inversion clade</taxon>
        <taxon>NPAAA clade</taxon>
        <taxon>indigoferoid/millettioid clade</taxon>
        <taxon>Phaseoleae</taxon>
        <taxon>Phaseolus</taxon>
    </lineage>
</organism>
<feature type="transmembrane region" description="Helical" evidence="8">
    <location>
        <begin position="226"/>
        <end position="246"/>
    </location>
</feature>
<accession>A0AAN9NRL1</accession>
<feature type="transmembrane region" description="Helical" evidence="8">
    <location>
        <begin position="177"/>
        <end position="196"/>
    </location>
</feature>
<protein>
    <recommendedName>
        <fullName evidence="9">Amino acid transporter transmembrane domain-containing protein</fullName>
    </recommendedName>
</protein>
<dbReference type="GO" id="GO:0015179">
    <property type="term" value="F:L-amino acid transmembrane transporter activity"/>
    <property type="evidence" value="ECO:0007669"/>
    <property type="project" value="TreeGrafter"/>
</dbReference>
<feature type="transmembrane region" description="Helical" evidence="8">
    <location>
        <begin position="334"/>
        <end position="355"/>
    </location>
</feature>
<dbReference type="Proteomes" id="UP001374584">
    <property type="component" value="Unassembled WGS sequence"/>
</dbReference>
<name>A0AAN9NRL1_PHACN</name>
<keyword evidence="11" id="KW-1185">Reference proteome</keyword>
<sequence>MANKENNEREIHFFVDNFNEGVNEEHNTEAADYMSENSNQCDTDDEGNRRTHPQHSFISQQWPQTYRDATDSYSIAAAPNLESIIRAPSVIYSSFIGHGSKSYLEHDERTSFLSGEELAQAGITRRQSTWWEKTSVKQIPEEFPIEYGCSLSQTIFNGINVMAGVGLLSTPYTVKEAGWTSMIVMLFFAIVCCYTADLMKLCFESQEGIISYPDIGEAAFGRYGRLIVSVILYVELYSYCVEFIILEGDNLTGLFPGTSLHLGSLHLDSKHLFGILTALIILPTVWLKDLRMIAYLSAGGVVSTALVILCVFLVGTRDDVGFHHSGPLLNWSGIPFALGIYGFCFAGHSVFPNLYQSMADKREFTKAVIVSFILCIFVYGSSAVMGFLMFGEGTLSQITLNLPPNALASKVALWTIVISPLTKYPF</sequence>
<evidence type="ECO:0000313" key="11">
    <source>
        <dbReference type="Proteomes" id="UP001374584"/>
    </source>
</evidence>
<evidence type="ECO:0000256" key="4">
    <source>
        <dbReference type="ARBA" id="ARBA00022970"/>
    </source>
</evidence>
<reference evidence="10 11" key="1">
    <citation type="submission" date="2024-01" db="EMBL/GenBank/DDBJ databases">
        <title>The genomes of 5 underutilized Papilionoideae crops provide insights into root nodulation and disease resistanc.</title>
        <authorList>
            <person name="Jiang F."/>
        </authorList>
    </citation>
    <scope>NUCLEOTIDE SEQUENCE [LARGE SCALE GENOMIC DNA]</scope>
    <source>
        <strain evidence="10">JINMINGXINNONG_FW02</strain>
        <tissue evidence="10">Leaves</tissue>
    </source>
</reference>
<comment type="caution">
    <text evidence="10">The sequence shown here is derived from an EMBL/GenBank/DDBJ whole genome shotgun (WGS) entry which is preliminary data.</text>
</comment>
<keyword evidence="3 8" id="KW-0812">Transmembrane</keyword>
<dbReference type="PANTHER" id="PTHR22950">
    <property type="entry name" value="AMINO ACID TRANSPORTER"/>
    <property type="match status" value="1"/>
</dbReference>
<feature type="region of interest" description="Disordered" evidence="7">
    <location>
        <begin position="35"/>
        <end position="59"/>
    </location>
</feature>
<evidence type="ECO:0000256" key="2">
    <source>
        <dbReference type="ARBA" id="ARBA00022448"/>
    </source>
</evidence>
<comment type="subcellular location">
    <subcellularLocation>
        <location evidence="1">Membrane</location>
        <topology evidence="1">Multi-pass membrane protein</topology>
    </subcellularLocation>
</comment>
<feature type="transmembrane region" description="Helical" evidence="8">
    <location>
        <begin position="271"/>
        <end position="287"/>
    </location>
</feature>
<proteinExistence type="predicted"/>
<feature type="transmembrane region" description="Helical" evidence="8">
    <location>
        <begin position="367"/>
        <end position="390"/>
    </location>
</feature>